<protein>
    <submittedName>
        <fullName evidence="2">Uncharacterized protein</fullName>
    </submittedName>
</protein>
<evidence type="ECO:0000313" key="2">
    <source>
        <dbReference type="EMBL" id="WSD15714.1"/>
    </source>
</evidence>
<dbReference type="EMBL" id="CP109135">
    <property type="protein sequence ID" value="WSD15714.1"/>
    <property type="molecule type" value="Genomic_DNA"/>
</dbReference>
<dbReference type="RefSeq" id="WP_326728881.1">
    <property type="nucleotide sequence ID" value="NZ_CP108134.1"/>
</dbReference>
<accession>A0ABZ1HCB2</accession>
<dbReference type="Proteomes" id="UP001340816">
    <property type="component" value="Chromosome"/>
</dbReference>
<sequence length="94" mass="10635">MESQDSWISRTRECLAEYDAGEIDLGVLSERILAYANEGTAGRGELFEAVRELTDELERHHDLRTSPWNSPEDVGPEDEQDLSETVARVRDLVS</sequence>
<gene>
    <name evidence="2" type="ORF">OHB35_22045</name>
</gene>
<organism evidence="2 3">
    <name type="scientific">Streptomyces phaeochromogenes</name>
    <dbReference type="NCBI Taxonomy" id="1923"/>
    <lineage>
        <taxon>Bacteria</taxon>
        <taxon>Bacillati</taxon>
        <taxon>Actinomycetota</taxon>
        <taxon>Actinomycetes</taxon>
        <taxon>Kitasatosporales</taxon>
        <taxon>Streptomycetaceae</taxon>
        <taxon>Streptomyces</taxon>
        <taxon>Streptomyces phaeochromogenes group</taxon>
    </lineage>
</organism>
<proteinExistence type="predicted"/>
<evidence type="ECO:0000313" key="3">
    <source>
        <dbReference type="Proteomes" id="UP001340816"/>
    </source>
</evidence>
<evidence type="ECO:0000256" key="1">
    <source>
        <dbReference type="SAM" id="MobiDB-lite"/>
    </source>
</evidence>
<name>A0ABZ1HCB2_STRPH</name>
<feature type="region of interest" description="Disordered" evidence="1">
    <location>
        <begin position="58"/>
        <end position="94"/>
    </location>
</feature>
<reference evidence="2 3" key="1">
    <citation type="submission" date="2022-10" db="EMBL/GenBank/DDBJ databases">
        <title>The complete genomes of actinobacterial strains from the NBC collection.</title>
        <authorList>
            <person name="Joergensen T.S."/>
            <person name="Alvarez Arevalo M."/>
            <person name="Sterndorff E.B."/>
            <person name="Faurdal D."/>
            <person name="Vuksanovic O."/>
            <person name="Mourched A.-S."/>
            <person name="Charusanti P."/>
            <person name="Shaw S."/>
            <person name="Blin K."/>
            <person name="Weber T."/>
        </authorList>
    </citation>
    <scope>NUCLEOTIDE SEQUENCE [LARGE SCALE GENOMIC DNA]</scope>
    <source>
        <strain evidence="2 3">NBC 01752</strain>
    </source>
</reference>
<keyword evidence="3" id="KW-1185">Reference proteome</keyword>